<proteinExistence type="predicted"/>
<accession>A0A5J4TLZ4</accession>
<gene>
    <name evidence="1" type="ORF">EZS28_045591</name>
</gene>
<comment type="caution">
    <text evidence="1">The sequence shown here is derived from an EMBL/GenBank/DDBJ whole genome shotgun (WGS) entry which is preliminary data.</text>
</comment>
<organism evidence="1 2">
    <name type="scientific">Streblomastix strix</name>
    <dbReference type="NCBI Taxonomy" id="222440"/>
    <lineage>
        <taxon>Eukaryota</taxon>
        <taxon>Metamonada</taxon>
        <taxon>Preaxostyla</taxon>
        <taxon>Oxymonadida</taxon>
        <taxon>Streblomastigidae</taxon>
        <taxon>Streblomastix</taxon>
    </lineage>
</organism>
<reference evidence="1 2" key="1">
    <citation type="submission" date="2019-03" db="EMBL/GenBank/DDBJ databases">
        <title>Single cell metagenomics reveals metabolic interactions within the superorganism composed of flagellate Streblomastix strix and complex community of Bacteroidetes bacteria on its surface.</title>
        <authorList>
            <person name="Treitli S.C."/>
            <person name="Kolisko M."/>
            <person name="Husnik F."/>
            <person name="Keeling P."/>
            <person name="Hampl V."/>
        </authorList>
    </citation>
    <scope>NUCLEOTIDE SEQUENCE [LARGE SCALE GENOMIC DNA]</scope>
    <source>
        <strain evidence="1">ST1C</strain>
    </source>
</reference>
<dbReference type="EMBL" id="SNRW01029221">
    <property type="protein sequence ID" value="KAA6358882.1"/>
    <property type="molecule type" value="Genomic_DNA"/>
</dbReference>
<sequence length="196" mass="22683">MGMQSSKRNSYNETEETVTSSIRFRQYGRKDKDMKGDNSTINSEVIWKIKLLKTVIIRIFTLPEHNGPSESIGCKTEMMQYNDDNEQNSNPRYKLVESQIQGEHSSTININTTTNDNDNGCSSEWMRFNTRERTGNDCNGSWNLEQKINEIVFRKFMSTTKGYGEVAIDASNQARKKEFQWIYPSILRLQAVLKNV</sequence>
<evidence type="ECO:0000313" key="2">
    <source>
        <dbReference type="Proteomes" id="UP000324800"/>
    </source>
</evidence>
<protein>
    <submittedName>
        <fullName evidence="1">Uncharacterized protein</fullName>
    </submittedName>
</protein>
<evidence type="ECO:0000313" key="1">
    <source>
        <dbReference type="EMBL" id="KAA6358882.1"/>
    </source>
</evidence>
<dbReference type="AlphaFoldDB" id="A0A5J4TLZ4"/>
<name>A0A5J4TLZ4_9EUKA</name>
<dbReference type="Proteomes" id="UP000324800">
    <property type="component" value="Unassembled WGS sequence"/>
</dbReference>